<name>A0A1U9VN21_9RALS</name>
<proteinExistence type="predicted"/>
<dbReference type="AlphaFoldDB" id="A0A1U9VN21"/>
<gene>
    <name evidence="1" type="ORF">B0B51_19485</name>
</gene>
<dbReference type="Pfam" id="PF11162">
    <property type="entry name" value="DUF2946"/>
    <property type="match status" value="1"/>
</dbReference>
<evidence type="ECO:0000313" key="2">
    <source>
        <dbReference type="Proteomes" id="UP000189628"/>
    </source>
</evidence>
<evidence type="ECO:0000313" key="1">
    <source>
        <dbReference type="EMBL" id="AQW32074.1"/>
    </source>
</evidence>
<dbReference type="RefSeq" id="WP_078223459.1">
    <property type="nucleotide sequence ID" value="NZ_CP019912.1"/>
</dbReference>
<accession>A0A1U9VN21</accession>
<dbReference type="Proteomes" id="UP000189628">
    <property type="component" value="Plasmid unnamed"/>
</dbReference>
<organism evidence="1 2">
    <name type="scientific">blood disease bacterium A2-HR MARDI</name>
    <dbReference type="NCBI Taxonomy" id="1944648"/>
    <lineage>
        <taxon>Bacteria</taxon>
        <taxon>Pseudomonadati</taxon>
        <taxon>Pseudomonadota</taxon>
        <taxon>Betaproteobacteria</taxon>
        <taxon>Burkholderiales</taxon>
        <taxon>Burkholderiaceae</taxon>
        <taxon>Ralstonia</taxon>
        <taxon>Ralstonia solanacearum species complex</taxon>
    </lineage>
</organism>
<geneLocation type="plasmid" evidence="1">
    <name>unnamed</name>
</geneLocation>
<dbReference type="InterPro" id="IPR021333">
    <property type="entry name" value="DUF2946"/>
</dbReference>
<keyword evidence="1" id="KW-0614">Plasmid</keyword>
<dbReference type="EMBL" id="CP019912">
    <property type="protein sequence ID" value="AQW32074.1"/>
    <property type="molecule type" value="Genomic_DNA"/>
</dbReference>
<evidence type="ECO:0008006" key="3">
    <source>
        <dbReference type="Google" id="ProtNLM"/>
    </source>
</evidence>
<sequence>MHFARTRKRLTAWLGLVAMVLVFFVPVMSQQFALHASDMSYCGEAMPMASVSHDMPADHHAACGYCDLLAHHVPAPAPVVLMAASAPVHAIARAAAHERFAVREARHAGRPRDSPFLT</sequence>
<protein>
    <recommendedName>
        <fullName evidence="3">DUF2946 domain-containing protein</fullName>
    </recommendedName>
</protein>
<reference evidence="1 2" key="1">
    <citation type="submission" date="2017-02" db="EMBL/GenBank/DDBJ databases">
        <title>Blood Disease Bacterium A2-HR MARDI.</title>
        <authorList>
            <person name="Badrun R."/>
            <person name="Abu Bakar N."/>
            <person name="Laboh R."/>
        </authorList>
    </citation>
    <scope>NUCLEOTIDE SEQUENCE [LARGE SCALE GENOMIC DNA]</scope>
    <source>
        <strain evidence="1 2">A2-HR MARDI</strain>
        <plasmid evidence="2">Plasmid</plasmid>
    </source>
</reference>